<dbReference type="SUPFAM" id="SSF52922">
    <property type="entry name" value="TK C-terminal domain-like"/>
    <property type="match status" value="1"/>
</dbReference>
<keyword evidence="8 14" id="KW-0249">Electron transport</keyword>
<evidence type="ECO:0000256" key="6">
    <source>
        <dbReference type="ARBA" id="ARBA00022485"/>
    </source>
</evidence>
<dbReference type="InterPro" id="IPR017900">
    <property type="entry name" value="4Fe4S_Fe_S_CS"/>
</dbReference>
<evidence type="ECO:0000256" key="13">
    <source>
        <dbReference type="ARBA" id="ARBA00048332"/>
    </source>
</evidence>
<feature type="domain" description="4Fe-4S ferredoxin-type" evidence="16">
    <location>
        <begin position="557"/>
        <end position="588"/>
    </location>
</feature>
<dbReference type="GO" id="GO:0043805">
    <property type="term" value="F:indolepyruvate ferredoxin oxidoreductase activity"/>
    <property type="evidence" value="ECO:0007669"/>
    <property type="project" value="UniProtKB-UniRule"/>
</dbReference>
<dbReference type="PANTHER" id="PTHR43710:SF7">
    <property type="entry name" value="INDOLEPYRUVATE OXIDOREDUCTASE SUBUNIT IORA"/>
    <property type="match status" value="1"/>
</dbReference>
<dbReference type="InterPro" id="IPR002880">
    <property type="entry name" value="Pyrv_Fd/Flavodoxin_OxRdtase_N"/>
</dbReference>
<comment type="cofactor">
    <cofactor evidence="14 15">
        <name>[4Fe-4S] cluster</name>
        <dbReference type="ChEBI" id="CHEBI:49883"/>
    </cofactor>
    <text evidence="14 15">Binds 2 [4Fe-4S] clusters. In this family the first cluster has a non-standard and varying [4Fe-4S] binding motif CX(2)CX(2)CX(4-5)CP.</text>
</comment>
<evidence type="ECO:0000256" key="3">
    <source>
        <dbReference type="ARBA" id="ARBA00012812"/>
    </source>
</evidence>
<dbReference type="PANTHER" id="PTHR43710">
    <property type="entry name" value="2-HYDROXYACYL-COA LYASE"/>
    <property type="match status" value="1"/>
</dbReference>
<evidence type="ECO:0000256" key="14">
    <source>
        <dbReference type="PIRNR" id="PIRNR006439"/>
    </source>
</evidence>
<feature type="binding site" evidence="15">
    <location>
        <position position="580"/>
    </location>
    <ligand>
        <name>[4Fe-4S] cluster</name>
        <dbReference type="ChEBI" id="CHEBI:49883"/>
        <label>2</label>
    </ligand>
</feature>
<dbReference type="OrthoDB" id="19071at2157"/>
<evidence type="ECO:0000259" key="16">
    <source>
        <dbReference type="PROSITE" id="PS51379"/>
    </source>
</evidence>
<dbReference type="InterPro" id="IPR029061">
    <property type="entry name" value="THDP-binding"/>
</dbReference>
<feature type="binding site" evidence="15">
    <location>
        <position position="601"/>
    </location>
    <ligand>
        <name>[4Fe-4S] cluster</name>
        <dbReference type="ChEBI" id="CHEBI:49883"/>
        <label>2</label>
    </ligand>
</feature>
<dbReference type="Pfam" id="PF01855">
    <property type="entry name" value="POR_N"/>
    <property type="match status" value="1"/>
</dbReference>
<evidence type="ECO:0000256" key="12">
    <source>
        <dbReference type="ARBA" id="ARBA00030514"/>
    </source>
</evidence>
<evidence type="ECO:0000256" key="2">
    <source>
        <dbReference type="ARBA" id="ARBA00011238"/>
    </source>
</evidence>
<evidence type="ECO:0000256" key="8">
    <source>
        <dbReference type="ARBA" id="ARBA00022982"/>
    </source>
</evidence>
<comment type="catalytic activity">
    <reaction evidence="13 14">
        <text>indole-3-pyruvate + 2 oxidized [2Fe-2S]-[ferredoxin] + CoA = (indol-3-yl)acetyl-CoA + 2 reduced [2Fe-2S]-[ferredoxin] + CO2 + H(+)</text>
        <dbReference type="Rhea" id="RHEA:12645"/>
        <dbReference type="Rhea" id="RHEA-COMP:10000"/>
        <dbReference type="Rhea" id="RHEA-COMP:10001"/>
        <dbReference type="ChEBI" id="CHEBI:15378"/>
        <dbReference type="ChEBI" id="CHEBI:16526"/>
        <dbReference type="ChEBI" id="CHEBI:17640"/>
        <dbReference type="ChEBI" id="CHEBI:33737"/>
        <dbReference type="ChEBI" id="CHEBI:33738"/>
        <dbReference type="ChEBI" id="CHEBI:57271"/>
        <dbReference type="ChEBI" id="CHEBI:57287"/>
        <dbReference type="EC" id="1.2.7.8"/>
    </reaction>
</comment>
<name>K2Q9R2_METFP</name>
<dbReference type="CDD" id="cd07034">
    <property type="entry name" value="TPP_PYR_PFOR_IOR-alpha_like"/>
    <property type="match status" value="1"/>
</dbReference>
<dbReference type="FunFam" id="3.40.50.970:FF:000039">
    <property type="entry name" value="Indolepyruvate oxidoreductase subunit IorA"/>
    <property type="match status" value="1"/>
</dbReference>
<dbReference type="Proteomes" id="UP000007360">
    <property type="component" value="Unassembled WGS sequence"/>
</dbReference>
<organism evidence="17 18">
    <name type="scientific">Methanobacterium formicicum (strain DSM 3637 / PP1)</name>
    <dbReference type="NCBI Taxonomy" id="1204725"/>
    <lineage>
        <taxon>Archaea</taxon>
        <taxon>Methanobacteriati</taxon>
        <taxon>Methanobacteriota</taxon>
        <taxon>Methanomada group</taxon>
        <taxon>Methanobacteria</taxon>
        <taxon>Methanobacteriales</taxon>
        <taxon>Methanobacteriaceae</taxon>
        <taxon>Methanobacterium</taxon>
    </lineage>
</organism>
<keyword evidence="5 14" id="KW-0813">Transport</keyword>
<dbReference type="PROSITE" id="PS51379">
    <property type="entry name" value="4FE4S_FER_2"/>
    <property type="match status" value="2"/>
</dbReference>
<evidence type="ECO:0000256" key="15">
    <source>
        <dbReference type="PIRSR" id="PIRSR006439-50"/>
    </source>
</evidence>
<dbReference type="EC" id="1.2.7.8" evidence="3 14"/>
<proteinExistence type="predicted"/>
<dbReference type="Pfam" id="PF02775">
    <property type="entry name" value="TPP_enzyme_C"/>
    <property type="match status" value="1"/>
</dbReference>
<dbReference type="Gene3D" id="3.40.50.970">
    <property type="match status" value="2"/>
</dbReference>
<dbReference type="RefSeq" id="WP_004032028.1">
    <property type="nucleotide sequence ID" value="NZ_AMPO01000014.1"/>
</dbReference>
<dbReference type="GO" id="GO:0030976">
    <property type="term" value="F:thiamine pyrophosphate binding"/>
    <property type="evidence" value="ECO:0007669"/>
    <property type="project" value="InterPro"/>
</dbReference>
<feature type="binding site" evidence="15">
    <location>
        <position position="571"/>
    </location>
    <ligand>
        <name>[4Fe-4S] cluster</name>
        <dbReference type="ChEBI" id="CHEBI:49883"/>
        <label>1</label>
    </ligand>
</feature>
<keyword evidence="7 14" id="KW-0479">Metal-binding</keyword>
<dbReference type="SUPFAM" id="SSF52518">
    <property type="entry name" value="Thiamin diphosphate-binding fold (THDP-binding)"/>
    <property type="match status" value="2"/>
</dbReference>
<dbReference type="PROSITE" id="PS00198">
    <property type="entry name" value="4FE4S_FER_1"/>
    <property type="match status" value="1"/>
</dbReference>
<evidence type="ECO:0000313" key="17">
    <source>
        <dbReference type="EMBL" id="EKF84691.1"/>
    </source>
</evidence>
<keyword evidence="9 14" id="KW-0560">Oxidoreductase</keyword>
<dbReference type="InterPro" id="IPR011766">
    <property type="entry name" value="TPP_enzyme_TPP-bd"/>
</dbReference>
<dbReference type="NCBIfam" id="TIGR03336">
    <property type="entry name" value="IOR_alpha"/>
    <property type="match status" value="1"/>
</dbReference>
<dbReference type="GO" id="GO:0044272">
    <property type="term" value="P:sulfur compound biosynthetic process"/>
    <property type="evidence" value="ECO:0007669"/>
    <property type="project" value="UniProtKB-ARBA"/>
</dbReference>
<evidence type="ECO:0000256" key="9">
    <source>
        <dbReference type="ARBA" id="ARBA00023002"/>
    </source>
</evidence>
<feature type="binding site" evidence="15">
    <location>
        <position position="568"/>
    </location>
    <ligand>
        <name>[4Fe-4S] cluster</name>
        <dbReference type="ChEBI" id="CHEBI:49883"/>
        <label>1</label>
    </ligand>
</feature>
<evidence type="ECO:0000256" key="1">
    <source>
        <dbReference type="ARBA" id="ARBA00002995"/>
    </source>
</evidence>
<dbReference type="Gene3D" id="3.30.70.20">
    <property type="match status" value="1"/>
</dbReference>
<comment type="function">
    <text evidence="1 14">Catalyzes the ferredoxin-dependent oxidative decarboxylation of arylpyruvates.</text>
</comment>
<reference evidence="17 18" key="1">
    <citation type="journal article" date="2012" name="J. Bacteriol.">
        <title>Draft genome sequence of Methanobacterium formicicum DSM 3637, an archaebacterium isolated from the methane producer amoeba Pelomyxa palustris.</title>
        <authorList>
            <person name="Gutierrez G."/>
        </authorList>
    </citation>
    <scope>NUCLEOTIDE SEQUENCE [LARGE SCALE GENOMIC DNA]</scope>
    <source>
        <strain evidence="18">DSM 3637 / PP1</strain>
    </source>
</reference>
<dbReference type="EMBL" id="AMPO01000014">
    <property type="protein sequence ID" value="EKF84691.1"/>
    <property type="molecule type" value="Genomic_DNA"/>
</dbReference>
<dbReference type="Gene3D" id="3.40.50.920">
    <property type="match status" value="1"/>
</dbReference>
<feature type="binding site" evidence="15">
    <location>
        <position position="574"/>
    </location>
    <ligand>
        <name>[4Fe-4S] cluster</name>
        <dbReference type="ChEBI" id="CHEBI:49883"/>
        <label>1</label>
    </ligand>
</feature>
<evidence type="ECO:0000256" key="10">
    <source>
        <dbReference type="ARBA" id="ARBA00023004"/>
    </source>
</evidence>
<protein>
    <recommendedName>
        <fullName evidence="4 14">Indolepyruvate oxidoreductase subunit IorA</fullName>
        <shortName evidence="14">IOR</shortName>
        <ecNumber evidence="3 14">1.2.7.8</ecNumber>
    </recommendedName>
    <alternativeName>
        <fullName evidence="12 14">Indolepyruvate ferredoxin oxidoreductase subunit alpha</fullName>
    </alternativeName>
</protein>
<feature type="domain" description="4Fe-4S ferredoxin-type" evidence="16">
    <location>
        <begin position="589"/>
        <end position="618"/>
    </location>
</feature>
<feature type="binding site" evidence="15">
    <location>
        <position position="598"/>
    </location>
    <ligand>
        <name>[4Fe-4S] cluster</name>
        <dbReference type="ChEBI" id="CHEBI:49883"/>
        <label>2</label>
    </ligand>
</feature>
<evidence type="ECO:0000256" key="4">
    <source>
        <dbReference type="ARBA" id="ARBA00017710"/>
    </source>
</evidence>
<dbReference type="InterPro" id="IPR017896">
    <property type="entry name" value="4Fe4S_Fe-S-bd"/>
</dbReference>
<evidence type="ECO:0000256" key="7">
    <source>
        <dbReference type="ARBA" id="ARBA00022723"/>
    </source>
</evidence>
<evidence type="ECO:0000313" key="18">
    <source>
        <dbReference type="Proteomes" id="UP000007360"/>
    </source>
</evidence>
<dbReference type="PIRSF" id="PIRSF006439">
    <property type="entry name" value="Indolepyruvate_ferr_oxidored"/>
    <property type="match status" value="1"/>
</dbReference>
<dbReference type="GO" id="GO:0051539">
    <property type="term" value="F:4 iron, 4 sulfur cluster binding"/>
    <property type="evidence" value="ECO:0007669"/>
    <property type="project" value="UniProtKB-UniRule"/>
</dbReference>
<evidence type="ECO:0000256" key="5">
    <source>
        <dbReference type="ARBA" id="ARBA00022448"/>
    </source>
</evidence>
<feature type="binding site" evidence="15">
    <location>
        <position position="608"/>
    </location>
    <ligand>
        <name>[4Fe-4S] cluster</name>
        <dbReference type="ChEBI" id="CHEBI:49883"/>
        <label>1</label>
    </ligand>
</feature>
<accession>K2Q9R2</accession>
<comment type="subunit">
    <text evidence="2 14">Heterodimer of the IorA and IorB subunits.</text>
</comment>
<keyword evidence="18" id="KW-1185">Reference proteome</keyword>
<dbReference type="SUPFAM" id="SSF54862">
    <property type="entry name" value="4Fe-4S ferredoxins"/>
    <property type="match status" value="1"/>
</dbReference>
<feature type="binding site" evidence="15">
    <location>
        <position position="604"/>
    </location>
    <ligand>
        <name>[4Fe-4S] cluster</name>
        <dbReference type="ChEBI" id="CHEBI:49883"/>
        <label>2</label>
    </ligand>
</feature>
<keyword evidence="6 14" id="KW-0004">4Fe-4S</keyword>
<evidence type="ECO:0000256" key="11">
    <source>
        <dbReference type="ARBA" id="ARBA00023014"/>
    </source>
</evidence>
<dbReference type="GO" id="GO:0046872">
    <property type="term" value="F:metal ion binding"/>
    <property type="evidence" value="ECO:0007669"/>
    <property type="project" value="UniProtKB-UniRule"/>
</dbReference>
<sequence>MNIKEILTGQEKDKLFLMGNEAAVRGALEAGVSVASTYPGTPSSEIGNVLSVLAEDAGMYFEFSVNEKVALEVAAAASASGLRSFTFMKHVGVNVASDSLMSVAYTGVRGGMVILTADDPSMFSSQNEQDNRHYARLANIPLLEASSPQEVKDLMRYAYQLSEEFELPVILRTTTRVSHMRGIVELGALNKPKTKGHFDKDPQRFVPVPESARIMHRNLVEKMYQVEVLSNNSSLNQPFDNGSHVGIITSGSAFNYVMDVVEEYNLPVNILKIAFSYPFPEKKVLEFLENTERVLVVEEVDPIMEKEILAIVGKHQLKSVIHGKLDGTLPAIYEYSPDIVLGGVGRMMGLEMPVETTSDSLELPKRPPTLCPGCPHRAAYFEVKKAAEDLNLDDLVFPSDIGCYTLGIESPYEIADYLLSMGSSVGTSCGFSKATDQTVVSFIGDSTFFHAGIPPLINAVHNKNRFVLVILDNRTTAMTGGQPNPGLPVDGMGLEAPEISIPDIVKACGVEMVETINPLNVRNSKDIFKKALQFDKVAVVISQYPCMLIKGGTQKGKNIIIDVQDDKCTGCDTCVMELTCPAIYTTDEDKIRIDPLMCRKCNVCVQTCPEKAIRAKRIDSNRGEEE</sequence>
<dbReference type="InterPro" id="IPR017721">
    <property type="entry name" value="IorA"/>
</dbReference>
<gene>
    <name evidence="17" type="ORF">A994_12468</name>
</gene>
<dbReference type="GO" id="GO:0006082">
    <property type="term" value="P:organic acid metabolic process"/>
    <property type="evidence" value="ECO:0007669"/>
    <property type="project" value="UniProtKB-ARBA"/>
</dbReference>
<dbReference type="InterPro" id="IPR045025">
    <property type="entry name" value="HACL1-like"/>
</dbReference>
<dbReference type="PATRIC" id="fig|1204725.3.peg.2504"/>
<comment type="caution">
    <text evidence="17">The sequence shown here is derived from an EMBL/GenBank/DDBJ whole genome shotgun (WGS) entry which is preliminary data.</text>
</comment>
<keyword evidence="11 14" id="KW-0411">Iron-sulfur</keyword>
<dbReference type="InterPro" id="IPR009014">
    <property type="entry name" value="Transketo_C/PFOR_II"/>
</dbReference>
<dbReference type="CDD" id="cd02008">
    <property type="entry name" value="TPP_IOR_alpha"/>
    <property type="match status" value="1"/>
</dbReference>
<dbReference type="AlphaFoldDB" id="K2Q9R2"/>
<keyword evidence="10 14" id="KW-0408">Iron</keyword>